<name>A0A6P1MBB2_9BACT</name>
<accession>A0A6P1MBB2</accession>
<reference evidence="1 2" key="1">
    <citation type="submission" date="2020-01" db="EMBL/GenBank/DDBJ databases">
        <title>Ponticoccus aerotolerans gen. nov., sp. nov., an anaerobic bacterium and proposal of Ponticoccusceae fam. nov., Ponticoccusles ord. nov. and Ponticoccuse classis nov. in the phylum Kiritimatiellaeota.</title>
        <authorList>
            <person name="Zhou L.Y."/>
            <person name="Du Z.J."/>
        </authorList>
    </citation>
    <scope>NUCLEOTIDE SEQUENCE [LARGE SCALE GENOMIC DNA]</scope>
    <source>
        <strain evidence="1 2">S-5007</strain>
    </source>
</reference>
<dbReference type="AlphaFoldDB" id="A0A6P1MBB2"/>
<organism evidence="1 2">
    <name type="scientific">Tichowtungia aerotolerans</name>
    <dbReference type="NCBI Taxonomy" id="2697043"/>
    <lineage>
        <taxon>Bacteria</taxon>
        <taxon>Pseudomonadati</taxon>
        <taxon>Kiritimatiellota</taxon>
        <taxon>Tichowtungiia</taxon>
        <taxon>Tichowtungiales</taxon>
        <taxon>Tichowtungiaceae</taxon>
        <taxon>Tichowtungia</taxon>
    </lineage>
</organism>
<sequence>MNIYITNKVGKLAGLICLLLMTVPSGFGELLVTWSTEGLNGGFAANSVWNTDFAHGGMVSNQTVATLDGSDWSAAAAGMTGSPQNNPALSSGRYMKIIITPEDGQSVTLTNMMMNIYSETATDRGYEGSVKVALRSSIDNFSSNIGGADYITLTRGEDNSVSWELGANFNRLESSIEFRVYLWGATTWGLAYPKDVSGNNAISVYGTTAPEYTIASWSTDGLSGGFVDNPVWNSDFVHDGVASNQTFASLDGSDWSAAAKKMTGAPQNNPALSASRYMKMVMTPLGQKITFSSILMNIYSQTNTVDGSDGAVKIALRSSVDNFSNNIGGENYITLTRGQNNKVTWILDSSFSEIESPIEFRVYLWGAVSWGIAYPLDSGTDAISVYGITSPGSFSSYADWANQWGGTNIIGSEVADYDGDGVNNLYEYGLGGDPTDELVQGTSPQFDILALDGTNVCNYVYPQRSGYPNGLAYSLAVSTNLLGNWETNAGYQVTGTNVTGGVLDFVTNTLDTVNKQKFIRLIIE</sequence>
<dbReference type="KEGG" id="taer:GT409_13390"/>
<evidence type="ECO:0000313" key="1">
    <source>
        <dbReference type="EMBL" id="QHI70393.1"/>
    </source>
</evidence>
<proteinExistence type="predicted"/>
<protein>
    <submittedName>
        <fullName evidence="1">Uncharacterized protein</fullName>
    </submittedName>
</protein>
<keyword evidence="2" id="KW-1185">Reference proteome</keyword>
<dbReference type="RefSeq" id="WP_160629570.1">
    <property type="nucleotide sequence ID" value="NZ_CP047593.1"/>
</dbReference>
<dbReference type="EMBL" id="CP047593">
    <property type="protein sequence ID" value="QHI70393.1"/>
    <property type="molecule type" value="Genomic_DNA"/>
</dbReference>
<evidence type="ECO:0000313" key="2">
    <source>
        <dbReference type="Proteomes" id="UP000464954"/>
    </source>
</evidence>
<dbReference type="Proteomes" id="UP000464954">
    <property type="component" value="Chromosome"/>
</dbReference>
<gene>
    <name evidence="1" type="ORF">GT409_13390</name>
</gene>